<evidence type="ECO:0000313" key="2">
    <source>
        <dbReference type="EMBL" id="CAG8712809.1"/>
    </source>
</evidence>
<comment type="caution">
    <text evidence="2">The sequence shown here is derived from an EMBL/GenBank/DDBJ whole genome shotgun (WGS) entry which is preliminary data.</text>
</comment>
<dbReference type="Proteomes" id="UP000789342">
    <property type="component" value="Unassembled WGS sequence"/>
</dbReference>
<name>A0A9N9N977_9GLOM</name>
<protein>
    <submittedName>
        <fullName evidence="2">2716_t:CDS:1</fullName>
    </submittedName>
</protein>
<feature type="region of interest" description="Disordered" evidence="1">
    <location>
        <begin position="1"/>
        <end position="25"/>
    </location>
</feature>
<dbReference type="AlphaFoldDB" id="A0A9N9N977"/>
<feature type="compositionally biased region" description="Basic residues" evidence="1">
    <location>
        <begin position="1"/>
        <end position="10"/>
    </location>
</feature>
<keyword evidence="3" id="KW-1185">Reference proteome</keyword>
<sequence>GAFLNSRRHHSSYDDSIKSSTPPPNAIVMIPAKNSVHNRCKLCNFSSDPSSPHFLTNNAPSELRKLTFSSR</sequence>
<evidence type="ECO:0000313" key="3">
    <source>
        <dbReference type="Proteomes" id="UP000789342"/>
    </source>
</evidence>
<evidence type="ECO:0000256" key="1">
    <source>
        <dbReference type="SAM" id="MobiDB-lite"/>
    </source>
</evidence>
<gene>
    <name evidence="2" type="ORF">AMORRO_LOCUS12805</name>
</gene>
<reference evidence="2" key="1">
    <citation type="submission" date="2021-06" db="EMBL/GenBank/DDBJ databases">
        <authorList>
            <person name="Kallberg Y."/>
            <person name="Tangrot J."/>
            <person name="Rosling A."/>
        </authorList>
    </citation>
    <scope>NUCLEOTIDE SEQUENCE</scope>
    <source>
        <strain evidence="2">CL551</strain>
    </source>
</reference>
<proteinExistence type="predicted"/>
<dbReference type="EMBL" id="CAJVPV010019879">
    <property type="protein sequence ID" value="CAG8712809.1"/>
    <property type="molecule type" value="Genomic_DNA"/>
</dbReference>
<feature type="non-terminal residue" evidence="2">
    <location>
        <position position="71"/>
    </location>
</feature>
<accession>A0A9N9N977</accession>
<organism evidence="2 3">
    <name type="scientific">Acaulospora morrowiae</name>
    <dbReference type="NCBI Taxonomy" id="94023"/>
    <lineage>
        <taxon>Eukaryota</taxon>
        <taxon>Fungi</taxon>
        <taxon>Fungi incertae sedis</taxon>
        <taxon>Mucoromycota</taxon>
        <taxon>Glomeromycotina</taxon>
        <taxon>Glomeromycetes</taxon>
        <taxon>Diversisporales</taxon>
        <taxon>Acaulosporaceae</taxon>
        <taxon>Acaulospora</taxon>
    </lineage>
</organism>